<dbReference type="PROSITE" id="PS50110">
    <property type="entry name" value="RESPONSE_REGULATORY"/>
    <property type="match status" value="1"/>
</dbReference>
<keyword evidence="2" id="KW-0902">Two-component regulatory system</keyword>
<feature type="DNA-binding region" description="OmpR/PhoB-type" evidence="7">
    <location>
        <begin position="139"/>
        <end position="239"/>
    </location>
</feature>
<accession>A0ABT0YMN9</accession>
<dbReference type="Gene3D" id="6.10.250.690">
    <property type="match status" value="1"/>
</dbReference>
<dbReference type="InterPro" id="IPR036388">
    <property type="entry name" value="WH-like_DNA-bd_sf"/>
</dbReference>
<evidence type="ECO:0000256" key="5">
    <source>
        <dbReference type="ARBA" id="ARBA00023163"/>
    </source>
</evidence>
<name>A0ABT0YMN9_9BURK</name>
<protein>
    <submittedName>
        <fullName evidence="10">Response regulator</fullName>
    </submittedName>
</protein>
<evidence type="ECO:0000313" key="11">
    <source>
        <dbReference type="Proteomes" id="UP001165541"/>
    </source>
</evidence>
<dbReference type="Gene3D" id="3.40.50.2300">
    <property type="match status" value="1"/>
</dbReference>
<dbReference type="Gene3D" id="1.10.10.10">
    <property type="entry name" value="Winged helix-like DNA-binding domain superfamily/Winged helix DNA-binding domain"/>
    <property type="match status" value="1"/>
</dbReference>
<sequence>METHKPRILVVDDERDMVAMLQDLLCKAGFDADGAHTGGAMHEAMERHAYDLVLLDLRLKAEDGLTLARQLRQTSSVPLIMISGSSDETDRILLLELAADDFLIKPFSPRELVARVRAVLRRYAEPGAAAPRAHGMPRGERLGFGQWVLDMAERELRSRSGDPCPLTQGEFRLLEAFVRHPRRVWTRDQLLEQTRSLETEVFDRTIDVLILRLRRKIEPNPKHPQYICTERGIGYMFAAEVARV</sequence>
<evidence type="ECO:0000256" key="1">
    <source>
        <dbReference type="ARBA" id="ARBA00022553"/>
    </source>
</evidence>
<dbReference type="Pfam" id="PF00486">
    <property type="entry name" value="Trans_reg_C"/>
    <property type="match status" value="1"/>
</dbReference>
<dbReference type="RefSeq" id="WP_251778197.1">
    <property type="nucleotide sequence ID" value="NZ_JAMKFE010000005.1"/>
</dbReference>
<dbReference type="Proteomes" id="UP001165541">
    <property type="component" value="Unassembled WGS sequence"/>
</dbReference>
<dbReference type="CDD" id="cd00383">
    <property type="entry name" value="trans_reg_C"/>
    <property type="match status" value="1"/>
</dbReference>
<dbReference type="SMART" id="SM00862">
    <property type="entry name" value="Trans_reg_C"/>
    <property type="match status" value="1"/>
</dbReference>
<feature type="domain" description="Response regulatory" evidence="8">
    <location>
        <begin position="7"/>
        <end position="120"/>
    </location>
</feature>
<reference evidence="10" key="1">
    <citation type="submission" date="2022-05" db="EMBL/GenBank/DDBJ databases">
        <title>Schlegelella sp. nov., isolated from mangrove soil.</title>
        <authorList>
            <person name="Liu Y."/>
            <person name="Ge X."/>
            <person name="Liu W."/>
        </authorList>
    </citation>
    <scope>NUCLEOTIDE SEQUENCE</scope>
    <source>
        <strain evidence="10">S2-27</strain>
    </source>
</reference>
<evidence type="ECO:0000256" key="3">
    <source>
        <dbReference type="ARBA" id="ARBA00023015"/>
    </source>
</evidence>
<dbReference type="SMART" id="SM00448">
    <property type="entry name" value="REC"/>
    <property type="match status" value="1"/>
</dbReference>
<comment type="caution">
    <text evidence="10">The sequence shown here is derived from an EMBL/GenBank/DDBJ whole genome shotgun (WGS) entry which is preliminary data.</text>
</comment>
<dbReference type="SUPFAM" id="SSF46894">
    <property type="entry name" value="C-terminal effector domain of the bipartite response regulators"/>
    <property type="match status" value="1"/>
</dbReference>
<keyword evidence="1 6" id="KW-0597">Phosphoprotein</keyword>
<dbReference type="InterPro" id="IPR001789">
    <property type="entry name" value="Sig_transdc_resp-reg_receiver"/>
</dbReference>
<dbReference type="InterPro" id="IPR001867">
    <property type="entry name" value="OmpR/PhoB-type_DNA-bd"/>
</dbReference>
<evidence type="ECO:0000259" key="8">
    <source>
        <dbReference type="PROSITE" id="PS50110"/>
    </source>
</evidence>
<dbReference type="Pfam" id="PF00072">
    <property type="entry name" value="Response_reg"/>
    <property type="match status" value="1"/>
</dbReference>
<evidence type="ECO:0000259" key="9">
    <source>
        <dbReference type="PROSITE" id="PS51755"/>
    </source>
</evidence>
<keyword evidence="5" id="KW-0804">Transcription</keyword>
<keyword evidence="4 7" id="KW-0238">DNA-binding</keyword>
<dbReference type="InterPro" id="IPR011006">
    <property type="entry name" value="CheY-like_superfamily"/>
</dbReference>
<gene>
    <name evidence="10" type="ORF">M8A51_10645</name>
</gene>
<dbReference type="PROSITE" id="PS51755">
    <property type="entry name" value="OMPR_PHOB"/>
    <property type="match status" value="1"/>
</dbReference>
<proteinExistence type="predicted"/>
<evidence type="ECO:0000256" key="7">
    <source>
        <dbReference type="PROSITE-ProRule" id="PRU01091"/>
    </source>
</evidence>
<dbReference type="SUPFAM" id="SSF52172">
    <property type="entry name" value="CheY-like"/>
    <property type="match status" value="1"/>
</dbReference>
<dbReference type="PANTHER" id="PTHR48111:SF4">
    <property type="entry name" value="DNA-BINDING DUAL TRANSCRIPTIONAL REGULATOR OMPR"/>
    <property type="match status" value="1"/>
</dbReference>
<feature type="modified residue" description="4-aspartylphosphate" evidence="6">
    <location>
        <position position="56"/>
    </location>
</feature>
<evidence type="ECO:0000256" key="6">
    <source>
        <dbReference type="PROSITE-ProRule" id="PRU00169"/>
    </source>
</evidence>
<evidence type="ECO:0000256" key="2">
    <source>
        <dbReference type="ARBA" id="ARBA00023012"/>
    </source>
</evidence>
<evidence type="ECO:0000256" key="4">
    <source>
        <dbReference type="ARBA" id="ARBA00023125"/>
    </source>
</evidence>
<dbReference type="EMBL" id="JAMKFE010000005">
    <property type="protein sequence ID" value="MCM5679991.1"/>
    <property type="molecule type" value="Genomic_DNA"/>
</dbReference>
<organism evidence="10 11">
    <name type="scientific">Caldimonas mangrovi</name>
    <dbReference type="NCBI Taxonomy" id="2944811"/>
    <lineage>
        <taxon>Bacteria</taxon>
        <taxon>Pseudomonadati</taxon>
        <taxon>Pseudomonadota</taxon>
        <taxon>Betaproteobacteria</taxon>
        <taxon>Burkholderiales</taxon>
        <taxon>Sphaerotilaceae</taxon>
        <taxon>Caldimonas</taxon>
    </lineage>
</organism>
<dbReference type="InterPro" id="IPR016032">
    <property type="entry name" value="Sig_transdc_resp-reg_C-effctor"/>
</dbReference>
<evidence type="ECO:0000313" key="10">
    <source>
        <dbReference type="EMBL" id="MCM5679991.1"/>
    </source>
</evidence>
<keyword evidence="3" id="KW-0805">Transcription regulation</keyword>
<dbReference type="InterPro" id="IPR039420">
    <property type="entry name" value="WalR-like"/>
</dbReference>
<feature type="domain" description="OmpR/PhoB-type" evidence="9">
    <location>
        <begin position="139"/>
        <end position="239"/>
    </location>
</feature>
<keyword evidence="11" id="KW-1185">Reference proteome</keyword>
<dbReference type="PANTHER" id="PTHR48111">
    <property type="entry name" value="REGULATOR OF RPOS"/>
    <property type="match status" value="1"/>
</dbReference>